<keyword evidence="4" id="KW-1185">Reference proteome</keyword>
<protein>
    <recommendedName>
        <fullName evidence="5">Transcription factor domain-containing protein</fullName>
    </recommendedName>
</protein>
<evidence type="ECO:0000256" key="1">
    <source>
        <dbReference type="ARBA" id="ARBA00023242"/>
    </source>
</evidence>
<keyword evidence="2" id="KW-1133">Transmembrane helix</keyword>
<dbReference type="PANTHER" id="PTHR46910:SF5">
    <property type="entry name" value="ZN(II)2CYS6 TRANSCRIPTION FACTOR (EUROFUNG)"/>
    <property type="match status" value="1"/>
</dbReference>
<keyword evidence="1" id="KW-0539">Nucleus</keyword>
<dbReference type="PANTHER" id="PTHR46910">
    <property type="entry name" value="TRANSCRIPTION FACTOR PDR1"/>
    <property type="match status" value="1"/>
</dbReference>
<proteinExistence type="predicted"/>
<accession>A0A8H7W9V2</accession>
<dbReference type="CDD" id="cd12148">
    <property type="entry name" value="fungal_TF_MHR"/>
    <property type="match status" value="1"/>
</dbReference>
<dbReference type="InterPro" id="IPR050987">
    <property type="entry name" value="AtrR-like"/>
</dbReference>
<dbReference type="EMBL" id="JAFJYH010000135">
    <property type="protein sequence ID" value="KAG4418183.1"/>
    <property type="molecule type" value="Genomic_DNA"/>
</dbReference>
<name>A0A8H7W9V2_9HELO</name>
<keyword evidence="2" id="KW-0812">Transmembrane</keyword>
<organism evidence="3 4">
    <name type="scientific">Cadophora malorum</name>
    <dbReference type="NCBI Taxonomy" id="108018"/>
    <lineage>
        <taxon>Eukaryota</taxon>
        <taxon>Fungi</taxon>
        <taxon>Dikarya</taxon>
        <taxon>Ascomycota</taxon>
        <taxon>Pezizomycotina</taxon>
        <taxon>Leotiomycetes</taxon>
        <taxon>Helotiales</taxon>
        <taxon>Ploettnerulaceae</taxon>
        <taxon>Cadophora</taxon>
    </lineage>
</organism>
<dbReference type="GO" id="GO:0003700">
    <property type="term" value="F:DNA-binding transcription factor activity"/>
    <property type="evidence" value="ECO:0007669"/>
    <property type="project" value="InterPro"/>
</dbReference>
<evidence type="ECO:0000256" key="2">
    <source>
        <dbReference type="SAM" id="Phobius"/>
    </source>
</evidence>
<dbReference type="Proteomes" id="UP000664132">
    <property type="component" value="Unassembled WGS sequence"/>
</dbReference>
<evidence type="ECO:0000313" key="3">
    <source>
        <dbReference type="EMBL" id="KAG4418183.1"/>
    </source>
</evidence>
<feature type="transmembrane region" description="Helical" evidence="2">
    <location>
        <begin position="408"/>
        <end position="429"/>
    </location>
</feature>
<keyword evidence="2" id="KW-0472">Membrane</keyword>
<dbReference type="OrthoDB" id="103819at2759"/>
<evidence type="ECO:0008006" key="5">
    <source>
        <dbReference type="Google" id="ProtNLM"/>
    </source>
</evidence>
<gene>
    <name evidence="3" type="ORF">IFR04_008704</name>
</gene>
<reference evidence="3" key="1">
    <citation type="submission" date="2021-02" db="EMBL/GenBank/DDBJ databases">
        <title>Genome sequence Cadophora malorum strain M34.</title>
        <authorList>
            <person name="Stefanovic E."/>
            <person name="Vu D."/>
            <person name="Scully C."/>
            <person name="Dijksterhuis J."/>
            <person name="Roader J."/>
            <person name="Houbraken J."/>
        </authorList>
    </citation>
    <scope>NUCLEOTIDE SEQUENCE</scope>
    <source>
        <strain evidence="3">M34</strain>
    </source>
</reference>
<dbReference type="AlphaFoldDB" id="A0A8H7W9V2"/>
<comment type="caution">
    <text evidence="3">The sequence shown here is derived from an EMBL/GenBank/DDBJ whole genome shotgun (WGS) entry which is preliminary data.</text>
</comment>
<sequence length="601" mass="67565">MDSSVQRYAATGNHHAAIVRTPKFRVDESDRDQSGSRRITFLPRCNFAALDEIKSRMTALESVVSQSIALTAAHASESTAKKSGRAVVSGSGFMPFTSRETIARMAREFVASRGLEIEPSSAICLAAYGGYFLQEIVLLGRVDETGMEDRLRDQAYDYFKTARVWEPHMLHQLPVTLSSLQALIYCFLLAQERGDFVSASILVGSACKLCITLGLHKRINQFSSGSASTASEAYYCFTTAYLNDKGLAMNLSTKPFLDDVNIEIDILIAPGATAPVLDNFHLYLRLAQIQGKIITDLRSKGSRRQRQEILTGILDEMDKIWHLYQELHNTKKSKQGEYETALEATMVEVAYFSIQTVIYQSLGPDTLLDSTRKEARLDAARTTLLRIQKAQALSKTSQYNSIYLKSSFTHWVILYYPFTPFFVLFSSVIQSRNKTDYEMMEHFVAYLAEMKEISISVEKLHDLCLPFCALASSLLNLSDENTNTNTNDSTNNSMGHMQQNSFRNEKESLLPPHEHHQEGAGAQPNPTLPYLQTSHSSTYYDNPIGHMQNLDNYTSQPISYAMAGADVNYNFNADPFVWDFMSTQPMLQWLDSDFSLLEPSM</sequence>
<evidence type="ECO:0000313" key="4">
    <source>
        <dbReference type="Proteomes" id="UP000664132"/>
    </source>
</evidence>